<accession>A0A4Z0C5H5</accession>
<feature type="transmembrane region" description="Helical" evidence="1">
    <location>
        <begin position="36"/>
        <end position="55"/>
    </location>
</feature>
<comment type="caution">
    <text evidence="2">The sequence shown here is derived from an EMBL/GenBank/DDBJ whole genome shotgun (WGS) entry which is preliminary data.</text>
</comment>
<keyword evidence="1" id="KW-0472">Membrane</keyword>
<evidence type="ECO:0000256" key="1">
    <source>
        <dbReference type="SAM" id="Phobius"/>
    </source>
</evidence>
<keyword evidence="3" id="KW-1185">Reference proteome</keyword>
<organism evidence="2 3">
    <name type="scientific">Ramlibacter henchirensis</name>
    <dbReference type="NCBI Taxonomy" id="204072"/>
    <lineage>
        <taxon>Bacteria</taxon>
        <taxon>Pseudomonadati</taxon>
        <taxon>Pseudomonadota</taxon>
        <taxon>Betaproteobacteria</taxon>
        <taxon>Burkholderiales</taxon>
        <taxon>Comamonadaceae</taxon>
        <taxon>Ramlibacter</taxon>
    </lineage>
</organism>
<evidence type="ECO:0000313" key="2">
    <source>
        <dbReference type="EMBL" id="TFZ06531.1"/>
    </source>
</evidence>
<reference evidence="2 3" key="1">
    <citation type="submission" date="2019-03" db="EMBL/GenBank/DDBJ databases">
        <title>Ramlibacter henchirensis DSM 14656, whole genome shotgun sequence.</title>
        <authorList>
            <person name="Zhang X."/>
            <person name="Feng G."/>
            <person name="Zhu H."/>
        </authorList>
    </citation>
    <scope>NUCLEOTIDE SEQUENCE [LARGE SCALE GENOMIC DNA]</scope>
    <source>
        <strain evidence="2 3">DSM 14656</strain>
    </source>
</reference>
<dbReference type="Proteomes" id="UP000298180">
    <property type="component" value="Unassembled WGS sequence"/>
</dbReference>
<evidence type="ECO:0000313" key="3">
    <source>
        <dbReference type="Proteomes" id="UP000298180"/>
    </source>
</evidence>
<dbReference type="RefSeq" id="WP_135262617.1">
    <property type="nucleotide sequence ID" value="NZ_SMLM01000001.1"/>
</dbReference>
<name>A0A4Z0C5H5_9BURK</name>
<dbReference type="EMBL" id="SMLM01000001">
    <property type="protein sequence ID" value="TFZ06531.1"/>
    <property type="molecule type" value="Genomic_DNA"/>
</dbReference>
<feature type="transmembrane region" description="Helical" evidence="1">
    <location>
        <begin position="86"/>
        <end position="106"/>
    </location>
</feature>
<dbReference type="AlphaFoldDB" id="A0A4Z0C5H5"/>
<gene>
    <name evidence="2" type="ORF">EZ313_07820</name>
</gene>
<sequence length="124" mass="12748">MPEIAIRSAAAALTLGGAGTLYLAAQATGEGDLPALYLQLITGATGVALLASVWIRALRLPAVAFALACKLSYLLAWSAAQAQPAPAIAEALLLVVLACAGGVLLFEARREARWNGGQSFRLES</sequence>
<feature type="transmembrane region" description="Helical" evidence="1">
    <location>
        <begin position="62"/>
        <end position="80"/>
    </location>
</feature>
<proteinExistence type="predicted"/>
<protein>
    <submittedName>
        <fullName evidence="2">Uncharacterized protein</fullName>
    </submittedName>
</protein>
<keyword evidence="1" id="KW-0812">Transmembrane</keyword>
<keyword evidence="1" id="KW-1133">Transmembrane helix</keyword>